<dbReference type="EMBL" id="BLAL01000009">
    <property type="protein sequence ID" value="GES73648.1"/>
    <property type="molecule type" value="Genomic_DNA"/>
</dbReference>
<dbReference type="Proteomes" id="UP000615446">
    <property type="component" value="Unassembled WGS sequence"/>
</dbReference>
<evidence type="ECO:0000313" key="5">
    <source>
        <dbReference type="Proteomes" id="UP000615446"/>
    </source>
</evidence>
<evidence type="ECO:0000313" key="4">
    <source>
        <dbReference type="EMBL" id="GES73648.1"/>
    </source>
</evidence>
<keyword evidence="3" id="KW-0999">Mitochondrion inner membrane</keyword>
<comment type="subcellular location">
    <subcellularLocation>
        <location evidence="3">Mitochondrion inner membrane</location>
    </subcellularLocation>
</comment>
<accession>A0A8H3KT99</accession>
<keyword evidence="3" id="KW-0496">Mitochondrion</keyword>
<keyword evidence="3" id="KW-0472">Membrane</keyword>
<dbReference type="AlphaFoldDB" id="A0A8H3KT99"/>
<gene>
    <name evidence="4" type="ORF">RCL2_000116700</name>
</gene>
<evidence type="ECO:0000256" key="1">
    <source>
        <dbReference type="ARBA" id="ARBA00007347"/>
    </source>
</evidence>
<comment type="caution">
    <text evidence="4">The sequence shown here is derived from an EMBL/GenBank/DDBJ whole genome shotgun (WGS) entry which is preliminary data.</text>
</comment>
<reference evidence="4" key="1">
    <citation type="submission" date="2019-10" db="EMBL/GenBank/DDBJ databases">
        <title>Conservation and host-specific expression of non-tandemly repeated heterogenous ribosome RNA gene in arbuscular mycorrhizal fungi.</title>
        <authorList>
            <person name="Maeda T."/>
            <person name="Kobayashi Y."/>
            <person name="Nakagawa T."/>
            <person name="Ezawa T."/>
            <person name="Yamaguchi K."/>
            <person name="Bino T."/>
            <person name="Nishimoto Y."/>
            <person name="Shigenobu S."/>
            <person name="Kawaguchi M."/>
        </authorList>
    </citation>
    <scope>NUCLEOTIDE SEQUENCE</scope>
    <source>
        <strain evidence="4">HR1</strain>
    </source>
</reference>
<proteinExistence type="inferred from homology"/>
<dbReference type="PANTHER" id="PTHR22977:SF5">
    <property type="entry name" value="COX ASSEMBLY MITOCHONDRIAL PROTEIN HOMOLOG"/>
    <property type="match status" value="1"/>
</dbReference>
<keyword evidence="2" id="KW-1015">Disulfide bond</keyword>
<evidence type="ECO:0000256" key="2">
    <source>
        <dbReference type="ARBA" id="ARBA00023157"/>
    </source>
</evidence>
<evidence type="ECO:0000256" key="3">
    <source>
        <dbReference type="RuleBase" id="RU364104"/>
    </source>
</evidence>
<dbReference type="Pfam" id="PF08583">
    <property type="entry name" value="Cmc1"/>
    <property type="match status" value="1"/>
</dbReference>
<dbReference type="InterPro" id="IPR013892">
    <property type="entry name" value="Cyt_c_biogenesis_Cmc1-like"/>
</dbReference>
<dbReference type="PANTHER" id="PTHR22977">
    <property type="entry name" value="COX ASSEMBLY MITOCHONDRIAL PROTEIN"/>
    <property type="match status" value="1"/>
</dbReference>
<keyword evidence="3" id="KW-0143">Chaperone</keyword>
<protein>
    <recommendedName>
        <fullName evidence="3">COX assembly mitochondrial protein</fullName>
    </recommendedName>
</protein>
<sequence>MIYEEILFNRLKQNARMNCASLIQEFVDCNTGKSFSVIWSCRRQLKAMNNCLKNFTTTEELDKLKLEYIKEKRLSDKNESK</sequence>
<dbReference type="GO" id="GO:0005743">
    <property type="term" value="C:mitochondrial inner membrane"/>
    <property type="evidence" value="ECO:0007669"/>
    <property type="project" value="UniProtKB-SubCell"/>
</dbReference>
<organism evidence="4 5">
    <name type="scientific">Rhizophagus clarus</name>
    <dbReference type="NCBI Taxonomy" id="94130"/>
    <lineage>
        <taxon>Eukaryota</taxon>
        <taxon>Fungi</taxon>
        <taxon>Fungi incertae sedis</taxon>
        <taxon>Mucoromycota</taxon>
        <taxon>Glomeromycotina</taxon>
        <taxon>Glomeromycetes</taxon>
        <taxon>Glomerales</taxon>
        <taxon>Glomeraceae</taxon>
        <taxon>Rhizophagus</taxon>
    </lineage>
</organism>
<comment type="function">
    <text evidence="3">Required for mitochondrial cytochrome c oxidase (COX) assembly and respiration.</text>
</comment>
<comment type="similarity">
    <text evidence="1 3">Belongs to the CMC family.</text>
</comment>
<name>A0A8H3KT99_9GLOM</name>
<dbReference type="OrthoDB" id="6224010at2759"/>